<protein>
    <submittedName>
        <fullName evidence="1">Uncharacterized protein</fullName>
    </submittedName>
</protein>
<organism evidence="1">
    <name type="scientific">viral metagenome</name>
    <dbReference type="NCBI Taxonomy" id="1070528"/>
    <lineage>
        <taxon>unclassified sequences</taxon>
        <taxon>metagenomes</taxon>
        <taxon>organismal metagenomes</taxon>
    </lineage>
</organism>
<evidence type="ECO:0000313" key="1">
    <source>
        <dbReference type="EMBL" id="QHS91999.1"/>
    </source>
</evidence>
<name>A0A6C0BKB4_9ZZZZ</name>
<reference evidence="1" key="1">
    <citation type="journal article" date="2020" name="Nature">
        <title>Giant virus diversity and host interactions through global metagenomics.</title>
        <authorList>
            <person name="Schulz F."/>
            <person name="Roux S."/>
            <person name="Paez-Espino D."/>
            <person name="Jungbluth S."/>
            <person name="Walsh D.A."/>
            <person name="Denef V.J."/>
            <person name="McMahon K.D."/>
            <person name="Konstantinidis K.T."/>
            <person name="Eloe-Fadrosh E.A."/>
            <person name="Kyrpides N.C."/>
            <person name="Woyke T."/>
        </authorList>
    </citation>
    <scope>NUCLEOTIDE SEQUENCE</scope>
    <source>
        <strain evidence="1">GVMAG-M-3300013285-6</strain>
    </source>
</reference>
<dbReference type="EMBL" id="MN739167">
    <property type="protein sequence ID" value="QHS91999.1"/>
    <property type="molecule type" value="Genomic_DNA"/>
</dbReference>
<proteinExistence type="predicted"/>
<sequence length="151" mass="17521">MSSRNKTLRKNTHGDLSGVRIVTDYAVNEGLQKLLDNEATTAYRKPWHRLERGLRVNRIRQFCQEMKETRKLKDSESAALFALLIKALDKKGLNSKTEVLYDMDTEKITEIKHLVMHQNAEGDVLFQLIEKRNSVTFRKRNFVDTEAKSVV</sequence>
<dbReference type="AlphaFoldDB" id="A0A6C0BKB4"/>
<accession>A0A6C0BKB4</accession>